<dbReference type="EMBL" id="OC924126">
    <property type="protein sequence ID" value="CAD7655310.1"/>
    <property type="molecule type" value="Genomic_DNA"/>
</dbReference>
<feature type="transmembrane region" description="Helical" evidence="9">
    <location>
        <begin position="62"/>
        <end position="83"/>
    </location>
</feature>
<dbReference type="InterPro" id="IPR000276">
    <property type="entry name" value="GPCR_Rhodpsn"/>
</dbReference>
<accession>A0A7R9M7Z8</accession>
<evidence type="ECO:0000256" key="3">
    <source>
        <dbReference type="ARBA" id="ARBA00022692"/>
    </source>
</evidence>
<evidence type="ECO:0000256" key="4">
    <source>
        <dbReference type="ARBA" id="ARBA00022989"/>
    </source>
</evidence>
<dbReference type="Proteomes" id="UP000728032">
    <property type="component" value="Unassembled WGS sequence"/>
</dbReference>
<dbReference type="EMBL" id="CAJPVJ010009301">
    <property type="protein sequence ID" value="CAG2172497.1"/>
    <property type="molecule type" value="Genomic_DNA"/>
</dbReference>
<keyword evidence="6 9" id="KW-0472">Membrane</keyword>
<evidence type="ECO:0000313" key="11">
    <source>
        <dbReference type="EMBL" id="CAD7655310.1"/>
    </source>
</evidence>
<evidence type="ECO:0000256" key="1">
    <source>
        <dbReference type="ARBA" id="ARBA00004141"/>
    </source>
</evidence>
<keyword evidence="5" id="KW-0297">G-protein coupled receptor</keyword>
<dbReference type="Gene3D" id="1.20.1070.10">
    <property type="entry name" value="Rhodopsin 7-helix transmembrane proteins"/>
    <property type="match status" value="1"/>
</dbReference>
<keyword evidence="7" id="KW-0675">Receptor</keyword>
<comment type="subcellular location">
    <subcellularLocation>
        <location evidence="1">Membrane</location>
        <topology evidence="1">Multi-pass membrane protein</topology>
    </subcellularLocation>
</comment>
<evidence type="ECO:0000256" key="9">
    <source>
        <dbReference type="SAM" id="Phobius"/>
    </source>
</evidence>
<organism evidence="11">
    <name type="scientific">Oppiella nova</name>
    <dbReference type="NCBI Taxonomy" id="334625"/>
    <lineage>
        <taxon>Eukaryota</taxon>
        <taxon>Metazoa</taxon>
        <taxon>Ecdysozoa</taxon>
        <taxon>Arthropoda</taxon>
        <taxon>Chelicerata</taxon>
        <taxon>Arachnida</taxon>
        <taxon>Acari</taxon>
        <taxon>Acariformes</taxon>
        <taxon>Sarcoptiformes</taxon>
        <taxon>Oribatida</taxon>
        <taxon>Brachypylina</taxon>
        <taxon>Oppioidea</taxon>
        <taxon>Oppiidae</taxon>
        <taxon>Oppiella</taxon>
    </lineage>
</organism>
<name>A0A7R9M7Z8_9ACAR</name>
<keyword evidence="8" id="KW-0807">Transducer</keyword>
<evidence type="ECO:0000259" key="10">
    <source>
        <dbReference type="PROSITE" id="PS50262"/>
    </source>
</evidence>
<keyword evidence="3 9" id="KW-0812">Transmembrane</keyword>
<comment type="similarity">
    <text evidence="2">Belongs to the G-protein coupled receptor 1 family.</text>
</comment>
<dbReference type="Pfam" id="PF00001">
    <property type="entry name" value="7tm_1"/>
    <property type="match status" value="1"/>
</dbReference>
<sequence>MYPFGTSRWSKSLGPFIVCIIWILGVALGSVIWYNSVAEPFQVANQTYYDCRETWSEHSGRMYTLAIFTITFALPLCILTYVYGAVGYKMIRHSVPGNADAARDEAQHLAKVKVIKMLSTIVILFALCWLPIHVLNLLISFKREWLEGLYVTEAGNQTYVALIISAHWLSMSNSFVNPVIYCFMSDNFRWL</sequence>
<evidence type="ECO:0000256" key="2">
    <source>
        <dbReference type="ARBA" id="ARBA00010663"/>
    </source>
</evidence>
<dbReference type="PROSITE" id="PS50262">
    <property type="entry name" value="G_PROTEIN_RECEP_F1_2"/>
    <property type="match status" value="1"/>
</dbReference>
<feature type="transmembrane region" description="Helical" evidence="9">
    <location>
        <begin position="12"/>
        <end position="34"/>
    </location>
</feature>
<feature type="domain" description="G-protein coupled receptors family 1 profile" evidence="10">
    <location>
        <begin position="1"/>
        <end position="181"/>
    </location>
</feature>
<dbReference type="GO" id="GO:0004930">
    <property type="term" value="F:G protein-coupled receptor activity"/>
    <property type="evidence" value="ECO:0007669"/>
    <property type="project" value="UniProtKB-KW"/>
</dbReference>
<evidence type="ECO:0000256" key="5">
    <source>
        <dbReference type="ARBA" id="ARBA00023040"/>
    </source>
</evidence>
<dbReference type="OrthoDB" id="10037617at2759"/>
<gene>
    <name evidence="11" type="ORF">ONB1V03_LOCUS11953</name>
</gene>
<evidence type="ECO:0000256" key="8">
    <source>
        <dbReference type="ARBA" id="ARBA00023224"/>
    </source>
</evidence>
<feature type="transmembrane region" description="Helical" evidence="9">
    <location>
        <begin position="159"/>
        <end position="184"/>
    </location>
</feature>
<keyword evidence="12" id="KW-1185">Reference proteome</keyword>
<dbReference type="PANTHER" id="PTHR45695">
    <property type="entry name" value="LEUCOKININ RECEPTOR-RELATED"/>
    <property type="match status" value="1"/>
</dbReference>
<evidence type="ECO:0000256" key="7">
    <source>
        <dbReference type="ARBA" id="ARBA00023170"/>
    </source>
</evidence>
<dbReference type="GO" id="GO:0005886">
    <property type="term" value="C:plasma membrane"/>
    <property type="evidence" value="ECO:0007669"/>
    <property type="project" value="TreeGrafter"/>
</dbReference>
<evidence type="ECO:0000313" key="12">
    <source>
        <dbReference type="Proteomes" id="UP000728032"/>
    </source>
</evidence>
<keyword evidence="4 9" id="KW-1133">Transmembrane helix</keyword>
<dbReference type="PANTHER" id="PTHR45695:SF9">
    <property type="entry name" value="LEUCOKININ RECEPTOR"/>
    <property type="match status" value="1"/>
</dbReference>
<dbReference type="PRINTS" id="PR00237">
    <property type="entry name" value="GPCRRHODOPSN"/>
</dbReference>
<dbReference type="SUPFAM" id="SSF81321">
    <property type="entry name" value="Family A G protein-coupled receptor-like"/>
    <property type="match status" value="1"/>
</dbReference>
<protein>
    <recommendedName>
        <fullName evidence="10">G-protein coupled receptors family 1 profile domain-containing protein</fullName>
    </recommendedName>
</protein>
<evidence type="ECO:0000256" key="6">
    <source>
        <dbReference type="ARBA" id="ARBA00023136"/>
    </source>
</evidence>
<feature type="transmembrane region" description="Helical" evidence="9">
    <location>
        <begin position="117"/>
        <end position="139"/>
    </location>
</feature>
<reference evidence="11" key="1">
    <citation type="submission" date="2020-11" db="EMBL/GenBank/DDBJ databases">
        <authorList>
            <person name="Tran Van P."/>
        </authorList>
    </citation>
    <scope>NUCLEOTIDE SEQUENCE</scope>
</reference>
<proteinExistence type="inferred from homology"/>
<dbReference type="AlphaFoldDB" id="A0A7R9M7Z8"/>
<dbReference type="InterPro" id="IPR017452">
    <property type="entry name" value="GPCR_Rhodpsn_7TM"/>
</dbReference>